<evidence type="ECO:0000313" key="2">
    <source>
        <dbReference type="EMBL" id="MRG93106.1"/>
    </source>
</evidence>
<keyword evidence="1" id="KW-0732">Signal</keyword>
<sequence>MRHALLLAPLFAAACSAAPASSGPTNVADPGSVLVVLDAPPAATTPVEVAVPLSAARVDLEWAIFGDTPTVAWAPDGVRLAIANQLNYLNVPAPPGEAGIDVVDVETGKRTRVHEGPGYHPAWISNSQMAFGCSTYECDDAGQGVYLLDLAKKRARLALSHGVYHTRASKDGGVIFFSGFPNYEGWMSWNLRSAMPERIAGPKDSWQAPAAQLADQCPSKVGDLRVEQRGEQVIVVNTSTGDRRALTAGHPWLLGWPESRGAIQPCLSPDGRFVVYFSWRGGAGIVGVRSIDAP</sequence>
<reference evidence="2 3" key="1">
    <citation type="submission" date="2019-10" db="EMBL/GenBank/DDBJ databases">
        <title>A soil myxobacterium in the family Polyangiaceae.</title>
        <authorList>
            <person name="Li Y."/>
            <person name="Wang J."/>
        </authorList>
    </citation>
    <scope>NUCLEOTIDE SEQUENCE [LARGE SCALE GENOMIC DNA]</scope>
    <source>
        <strain evidence="2 3">DSM 14734</strain>
    </source>
</reference>
<dbReference type="Proteomes" id="UP000440224">
    <property type="component" value="Unassembled WGS sequence"/>
</dbReference>
<proteinExistence type="predicted"/>
<dbReference type="Gene3D" id="2.120.10.30">
    <property type="entry name" value="TolB, C-terminal domain"/>
    <property type="match status" value="1"/>
</dbReference>
<organism evidence="2 3">
    <name type="scientific">Polyangium spumosum</name>
    <dbReference type="NCBI Taxonomy" id="889282"/>
    <lineage>
        <taxon>Bacteria</taxon>
        <taxon>Pseudomonadati</taxon>
        <taxon>Myxococcota</taxon>
        <taxon>Polyangia</taxon>
        <taxon>Polyangiales</taxon>
        <taxon>Polyangiaceae</taxon>
        <taxon>Polyangium</taxon>
    </lineage>
</organism>
<evidence type="ECO:0000313" key="3">
    <source>
        <dbReference type="Proteomes" id="UP000440224"/>
    </source>
</evidence>
<keyword evidence="3" id="KW-1185">Reference proteome</keyword>
<dbReference type="EMBL" id="WJIE01000004">
    <property type="protein sequence ID" value="MRG93106.1"/>
    <property type="molecule type" value="Genomic_DNA"/>
</dbReference>
<accession>A0A6N7PQM0</accession>
<evidence type="ECO:0000256" key="1">
    <source>
        <dbReference type="SAM" id="SignalP"/>
    </source>
</evidence>
<comment type="caution">
    <text evidence="2">The sequence shown here is derived from an EMBL/GenBank/DDBJ whole genome shotgun (WGS) entry which is preliminary data.</text>
</comment>
<dbReference type="SUPFAM" id="SSF69304">
    <property type="entry name" value="Tricorn protease N-terminal domain"/>
    <property type="match status" value="1"/>
</dbReference>
<protein>
    <submittedName>
        <fullName evidence="2">Uncharacterized protein</fullName>
    </submittedName>
</protein>
<name>A0A6N7PQM0_9BACT</name>
<dbReference type="OrthoDB" id="5503462at2"/>
<feature type="signal peptide" evidence="1">
    <location>
        <begin position="1"/>
        <end position="20"/>
    </location>
</feature>
<dbReference type="RefSeq" id="WP_153819973.1">
    <property type="nucleotide sequence ID" value="NZ_WJIE01000004.1"/>
</dbReference>
<dbReference type="AlphaFoldDB" id="A0A6N7PQM0"/>
<gene>
    <name evidence="2" type="ORF">GF068_14360</name>
</gene>
<dbReference type="InterPro" id="IPR011042">
    <property type="entry name" value="6-blade_b-propeller_TolB-like"/>
</dbReference>
<feature type="chain" id="PRO_5026719432" evidence="1">
    <location>
        <begin position="21"/>
        <end position="294"/>
    </location>
</feature>
<dbReference type="PROSITE" id="PS51257">
    <property type="entry name" value="PROKAR_LIPOPROTEIN"/>
    <property type="match status" value="1"/>
</dbReference>